<evidence type="ECO:0000313" key="7">
    <source>
        <dbReference type="Proteomes" id="UP000583929"/>
    </source>
</evidence>
<comment type="cofactor">
    <cofactor evidence="1">
        <name>pyridoxal 5'-phosphate</name>
        <dbReference type="ChEBI" id="CHEBI:597326"/>
    </cofactor>
</comment>
<dbReference type="PANTHER" id="PTHR13693">
    <property type="entry name" value="CLASS II AMINOTRANSFERASE/8-AMINO-7-OXONONANOATE SYNTHASE"/>
    <property type="match status" value="1"/>
</dbReference>
<evidence type="ECO:0000256" key="3">
    <source>
        <dbReference type="ARBA" id="ARBA00022679"/>
    </source>
</evidence>
<dbReference type="Gene3D" id="3.90.1150.10">
    <property type="entry name" value="Aspartate Aminotransferase, domain 1"/>
    <property type="match status" value="2"/>
</dbReference>
<dbReference type="InterPro" id="IPR050087">
    <property type="entry name" value="AON_synthase_class-II"/>
</dbReference>
<dbReference type="InterPro" id="IPR015424">
    <property type="entry name" value="PyrdxlP-dep_Trfase"/>
</dbReference>
<evidence type="ECO:0000259" key="5">
    <source>
        <dbReference type="Pfam" id="PF00155"/>
    </source>
</evidence>
<comment type="caution">
    <text evidence="6">The sequence shown here is derived from an EMBL/GenBank/DDBJ whole genome shotgun (WGS) entry which is preliminary data.</text>
</comment>
<dbReference type="Proteomes" id="UP000583929">
    <property type="component" value="Unassembled WGS sequence"/>
</dbReference>
<evidence type="ECO:0000256" key="4">
    <source>
        <dbReference type="ARBA" id="ARBA00022898"/>
    </source>
</evidence>
<evidence type="ECO:0000256" key="2">
    <source>
        <dbReference type="ARBA" id="ARBA00010008"/>
    </source>
</evidence>
<keyword evidence="3" id="KW-0808">Transferase</keyword>
<dbReference type="InterPro" id="IPR004839">
    <property type="entry name" value="Aminotransferase_I/II_large"/>
</dbReference>
<keyword evidence="4" id="KW-0663">Pyridoxal phosphate</keyword>
<proteinExistence type="inferred from homology"/>
<organism evidence="6 7">
    <name type="scientific">Cannabis sativa</name>
    <name type="common">Hemp</name>
    <name type="synonym">Marijuana</name>
    <dbReference type="NCBI Taxonomy" id="3483"/>
    <lineage>
        <taxon>Eukaryota</taxon>
        <taxon>Viridiplantae</taxon>
        <taxon>Streptophyta</taxon>
        <taxon>Embryophyta</taxon>
        <taxon>Tracheophyta</taxon>
        <taxon>Spermatophyta</taxon>
        <taxon>Magnoliopsida</taxon>
        <taxon>eudicotyledons</taxon>
        <taxon>Gunneridae</taxon>
        <taxon>Pentapetalae</taxon>
        <taxon>rosids</taxon>
        <taxon>fabids</taxon>
        <taxon>Rosales</taxon>
        <taxon>Cannabaceae</taxon>
        <taxon>Cannabis</taxon>
    </lineage>
</organism>
<dbReference type="PANTHER" id="PTHR13693:SF77">
    <property type="entry name" value="8-AMINO-7-OXONONANOATE SYNTHASE"/>
    <property type="match status" value="1"/>
</dbReference>
<dbReference type="Pfam" id="PF00155">
    <property type="entry name" value="Aminotran_1_2"/>
    <property type="match status" value="2"/>
</dbReference>
<evidence type="ECO:0000256" key="1">
    <source>
        <dbReference type="ARBA" id="ARBA00001933"/>
    </source>
</evidence>
<protein>
    <recommendedName>
        <fullName evidence="5">Aminotransferase class I/classII large domain-containing protein</fullName>
    </recommendedName>
</protein>
<dbReference type="InterPro" id="IPR015422">
    <property type="entry name" value="PyrdxlP-dep_Trfase_small"/>
</dbReference>
<dbReference type="EMBL" id="JAATIQ010000085">
    <property type="protein sequence ID" value="KAF4385378.1"/>
    <property type="molecule type" value="Genomic_DNA"/>
</dbReference>
<dbReference type="GO" id="GO:0030170">
    <property type="term" value="F:pyridoxal phosphate binding"/>
    <property type="evidence" value="ECO:0007669"/>
    <property type="project" value="InterPro"/>
</dbReference>
<reference evidence="6 7" key="1">
    <citation type="journal article" date="2020" name="bioRxiv">
        <title>Sequence and annotation of 42 cannabis genomes reveals extensive copy number variation in cannabinoid synthesis and pathogen resistance genes.</title>
        <authorList>
            <person name="Mckernan K.J."/>
            <person name="Helbert Y."/>
            <person name="Kane L.T."/>
            <person name="Ebling H."/>
            <person name="Zhang L."/>
            <person name="Liu B."/>
            <person name="Eaton Z."/>
            <person name="Mclaughlin S."/>
            <person name="Kingan S."/>
            <person name="Baybayan P."/>
            <person name="Concepcion G."/>
            <person name="Jordan M."/>
            <person name="Riva A."/>
            <person name="Barbazuk W."/>
            <person name="Harkins T."/>
        </authorList>
    </citation>
    <scope>NUCLEOTIDE SEQUENCE [LARGE SCALE GENOMIC DNA]</scope>
    <source>
        <strain evidence="7">cv. Jamaican Lion 4</strain>
        <tissue evidence="6">Leaf</tissue>
    </source>
</reference>
<name>A0A7J6GRH7_CANSA</name>
<gene>
    <name evidence="6" type="ORF">G4B88_005710</name>
</gene>
<dbReference type="Gene3D" id="3.40.640.10">
    <property type="entry name" value="Type I PLP-dependent aspartate aminotransferase-like (Major domain)"/>
    <property type="match status" value="2"/>
</dbReference>
<accession>A0A7J6GRH7</accession>
<dbReference type="GO" id="GO:0016740">
    <property type="term" value="F:transferase activity"/>
    <property type="evidence" value="ECO:0007669"/>
    <property type="project" value="UniProtKB-KW"/>
</dbReference>
<feature type="domain" description="Aminotransferase class I/classII large" evidence="5">
    <location>
        <begin position="108"/>
        <end position="292"/>
    </location>
</feature>
<comment type="similarity">
    <text evidence="2">Belongs to the class-II pyridoxal-phosphate-dependent aminotransferase family. BioF subfamily.</text>
</comment>
<dbReference type="GO" id="GO:0009102">
    <property type="term" value="P:biotin biosynthetic process"/>
    <property type="evidence" value="ECO:0007669"/>
    <property type="project" value="TreeGrafter"/>
</dbReference>
<feature type="domain" description="Aminotransferase class I/classII large" evidence="5">
    <location>
        <begin position="313"/>
        <end position="492"/>
    </location>
</feature>
<dbReference type="AlphaFoldDB" id="A0A7J6GRH7"/>
<sequence>MSLWDYWIEEALSKLHSLQLLRSLRPIYLRNEPQHPTNTTSSKSSFEDEFQVFDEMHPWDRSSVEIQISDATFQNWVHHISSSGDEADSSGHVLADSETGECPRLFKKLLLFSGNDYLGLSSHPTIGKAAAKAALKHGMGPRGSALICGYTNYHRLLESCLADLKKKEDCLLCPTGFAANMAVMVTLGNVSSLLASGSKPLQHERVAIFSDAFNHASIIDGIRLAQRQSSVEVFIYRHCNMTHLNTLLSSCTLKKKVVVTDSLFSMDGDFAPMTELVKLRKKHRFLLVIDDVSKTVDDSVQGEKKWHMLMTLVLVEAHGTFVCGQNGGGVAEEFNCEKDIDICVGTLSKAFFSNNVTITIIRLAPILEHKKWKQLIQSRGRSFIFSTASPVPIVAASHAGVIVARKETWRRKAIWERVQDFRNLTGIPIMSHIISLIIGSEEKALEASQHLLRSGFHVTAIRPPTVPPNSCRLRVTLSAAHTRNDLVSLTDALSRCIDLKEISVNGSSYAYARM</sequence>
<evidence type="ECO:0000313" key="6">
    <source>
        <dbReference type="EMBL" id="KAF4385378.1"/>
    </source>
</evidence>
<dbReference type="InterPro" id="IPR015421">
    <property type="entry name" value="PyrdxlP-dep_Trfase_major"/>
</dbReference>
<dbReference type="SUPFAM" id="SSF53383">
    <property type="entry name" value="PLP-dependent transferases"/>
    <property type="match status" value="2"/>
</dbReference>
<keyword evidence="7" id="KW-1185">Reference proteome</keyword>